<organism evidence="2 3">
    <name type="scientific">Folsomia candida</name>
    <name type="common">Springtail</name>
    <dbReference type="NCBI Taxonomy" id="158441"/>
    <lineage>
        <taxon>Eukaryota</taxon>
        <taxon>Metazoa</taxon>
        <taxon>Ecdysozoa</taxon>
        <taxon>Arthropoda</taxon>
        <taxon>Hexapoda</taxon>
        <taxon>Collembola</taxon>
        <taxon>Entomobryomorpha</taxon>
        <taxon>Isotomoidea</taxon>
        <taxon>Isotomidae</taxon>
        <taxon>Proisotominae</taxon>
        <taxon>Folsomia</taxon>
    </lineage>
</organism>
<keyword evidence="3" id="KW-1185">Reference proteome</keyword>
<keyword evidence="1" id="KW-0812">Transmembrane</keyword>
<dbReference type="Proteomes" id="UP000198287">
    <property type="component" value="Unassembled WGS sequence"/>
</dbReference>
<sequence length="433" mass="49762">MKQIITVSSSLVCYTCNEKERFFNVEINLVQQPSAILDRHALLHSNGHEGLGYIYQIVAPVLTQEEIKTNPRLAQCAKYLSVEPRCRNVFAVVLQMLMEKINISAVIPLDTCSPYEDSPWAALYLCWEVVGKAALDDISDYDDVLVSCGSQMTMHSLYCVGHESFTAPSWTWFVTPLDWKIWFLLTISLVLLGLVRTSTKLTAPLNILIYQTTKQLELAGFKMIIKKKEDFEVYELLAGDTYSAMMGKHMTLNDLNYDLDLDYLETMLKFSWLHRIAKSQSYVPIQEGLRNKLGKSEVKIRTATESCFVTEKVFFGFSYKLMVYGSLAVSRDLDRILVRSEEYGITSRWTDMEFTDFVRRLHKESDGEGWEDVTELKLKESIGLVFVLLAVLLSGAGLVYLVEDYKRVILVLKDICKVGRQSLWKLWFKIFRR</sequence>
<feature type="transmembrane region" description="Helical" evidence="1">
    <location>
        <begin position="382"/>
        <end position="402"/>
    </location>
</feature>
<dbReference type="AlphaFoldDB" id="A0A226D6F1"/>
<name>A0A226D6F1_FOLCA</name>
<reference evidence="2 3" key="1">
    <citation type="submission" date="2015-12" db="EMBL/GenBank/DDBJ databases">
        <title>The genome of Folsomia candida.</title>
        <authorList>
            <person name="Faddeeva A."/>
            <person name="Derks M.F."/>
            <person name="Anvar Y."/>
            <person name="Smit S."/>
            <person name="Van Straalen N."/>
            <person name="Roelofs D."/>
        </authorList>
    </citation>
    <scope>NUCLEOTIDE SEQUENCE [LARGE SCALE GENOMIC DNA]</scope>
    <source>
        <strain evidence="2 3">VU population</strain>
        <tissue evidence="2">Whole body</tissue>
    </source>
</reference>
<accession>A0A226D6F1</accession>
<keyword evidence="1" id="KW-1133">Transmembrane helix</keyword>
<gene>
    <name evidence="2" type="ORF">Fcan01_23916</name>
</gene>
<keyword evidence="1" id="KW-0472">Membrane</keyword>
<proteinExistence type="predicted"/>
<dbReference type="EMBL" id="LNIX01000030">
    <property type="protein sequence ID" value="OXA41125.1"/>
    <property type="molecule type" value="Genomic_DNA"/>
</dbReference>
<evidence type="ECO:0000313" key="2">
    <source>
        <dbReference type="EMBL" id="OXA41125.1"/>
    </source>
</evidence>
<comment type="caution">
    <text evidence="2">The sequence shown here is derived from an EMBL/GenBank/DDBJ whole genome shotgun (WGS) entry which is preliminary data.</text>
</comment>
<evidence type="ECO:0000313" key="3">
    <source>
        <dbReference type="Proteomes" id="UP000198287"/>
    </source>
</evidence>
<evidence type="ECO:0000256" key="1">
    <source>
        <dbReference type="SAM" id="Phobius"/>
    </source>
</evidence>
<protein>
    <submittedName>
        <fullName evidence="2">Uncharacterized protein</fullName>
    </submittedName>
</protein>